<keyword evidence="1" id="KW-1133">Transmembrane helix</keyword>
<dbReference type="EMBL" id="QMAP01000004">
    <property type="protein sequence ID" value="RXI49290.1"/>
    <property type="molecule type" value="Genomic_DNA"/>
</dbReference>
<evidence type="ECO:0000313" key="4">
    <source>
        <dbReference type="Proteomes" id="UP000290921"/>
    </source>
</evidence>
<feature type="transmembrane region" description="Helical" evidence="1">
    <location>
        <begin position="35"/>
        <end position="53"/>
    </location>
</feature>
<dbReference type="RefSeq" id="WP_129030029.1">
    <property type="nucleotide sequence ID" value="NZ_AP026806.1"/>
</dbReference>
<organism evidence="3 4">
    <name type="scientific">Clostridium tetani</name>
    <dbReference type="NCBI Taxonomy" id="1513"/>
    <lineage>
        <taxon>Bacteria</taxon>
        <taxon>Bacillati</taxon>
        <taxon>Bacillota</taxon>
        <taxon>Clostridia</taxon>
        <taxon>Eubacteriales</taxon>
        <taxon>Clostridiaceae</taxon>
        <taxon>Clostridium</taxon>
    </lineage>
</organism>
<accession>A0A4Q0VDK4</accession>
<evidence type="ECO:0008006" key="6">
    <source>
        <dbReference type="Google" id="ProtNLM"/>
    </source>
</evidence>
<gene>
    <name evidence="3" type="ORF">DP130_04320</name>
    <name evidence="2" type="ORF">K234311028_13730</name>
</gene>
<dbReference type="EMBL" id="AP026818">
    <property type="protein sequence ID" value="BDR81127.1"/>
    <property type="molecule type" value="Genomic_DNA"/>
</dbReference>
<keyword evidence="1" id="KW-0472">Membrane</keyword>
<dbReference type="AlphaFoldDB" id="A0A4Q0VDK4"/>
<feature type="transmembrane region" description="Helical" evidence="1">
    <location>
        <begin position="59"/>
        <end position="87"/>
    </location>
</feature>
<evidence type="ECO:0000256" key="1">
    <source>
        <dbReference type="SAM" id="Phobius"/>
    </source>
</evidence>
<reference evidence="3 4" key="1">
    <citation type="submission" date="2018-06" db="EMBL/GenBank/DDBJ databases">
        <title>Genome conservation of Clostridium tetani.</title>
        <authorList>
            <person name="Bruggemann H."/>
            <person name="Popoff M.R."/>
        </authorList>
    </citation>
    <scope>NUCLEOTIDE SEQUENCE [LARGE SCALE GENOMIC DNA]</scope>
    <source>
        <strain evidence="3 4">2017.061</strain>
    </source>
</reference>
<evidence type="ECO:0000313" key="3">
    <source>
        <dbReference type="EMBL" id="RXI49290.1"/>
    </source>
</evidence>
<name>A0A4Q0VDK4_CLOTA</name>
<evidence type="ECO:0000313" key="5">
    <source>
        <dbReference type="Proteomes" id="UP001321763"/>
    </source>
</evidence>
<reference evidence="2 5" key="2">
    <citation type="submission" date="2022-09" db="EMBL/GenBank/DDBJ databases">
        <title>complete genome sequences of Clostridium tetani str. KHSU-234311-028 isolated from soil.</title>
        <authorList>
            <person name="Sekizuka T."/>
            <person name="Shitada C."/>
            <person name="Takahashi M."/>
            <person name="Kuroda M."/>
        </authorList>
    </citation>
    <scope>NUCLEOTIDE SEQUENCE [LARGE SCALE GENOMIC DNA]</scope>
    <source>
        <strain evidence="2 5">KHSU-234311-028</strain>
    </source>
</reference>
<keyword evidence="1" id="KW-0812">Transmembrane</keyword>
<evidence type="ECO:0000313" key="2">
    <source>
        <dbReference type="EMBL" id="BDR81127.1"/>
    </source>
</evidence>
<dbReference type="Proteomes" id="UP001321763">
    <property type="component" value="Chromosome"/>
</dbReference>
<protein>
    <recommendedName>
        <fullName evidence="6">DUF5673 domain-containing protein</fullName>
    </recommendedName>
</protein>
<proteinExistence type="predicted"/>
<dbReference type="Proteomes" id="UP000290921">
    <property type="component" value="Unassembled WGS sequence"/>
</dbReference>
<sequence>MKNWILFILIIIMIIKEIRILIKLVIKTKKTVMEIIFLIMGIGVLFYITYKYAQTPIHYLLGVLGITLYVVSYLTTGITSSGIASLYRGAKFVSWNKIDKVQINIGKSTKIIYSGSSFSNSMYFKNEDSDKIIKFLNEKLPDVLVNVDYEPNAKIN</sequence>
<feature type="transmembrane region" description="Helical" evidence="1">
    <location>
        <begin position="6"/>
        <end position="26"/>
    </location>
</feature>